<dbReference type="Proteomes" id="UP000509510">
    <property type="component" value="Chromosome IV"/>
</dbReference>
<accession>A0A7H8R421</accession>
<dbReference type="OrthoDB" id="3886018at2759"/>
<dbReference type="AlphaFoldDB" id="A0A7H8R421"/>
<evidence type="ECO:0000313" key="2">
    <source>
        <dbReference type="EMBL" id="QKX60906.1"/>
    </source>
</evidence>
<dbReference type="Gene3D" id="3.80.10.10">
    <property type="entry name" value="Ribonuclease Inhibitor"/>
    <property type="match status" value="1"/>
</dbReference>
<keyword evidence="3" id="KW-1185">Reference proteome</keyword>
<organism evidence="2 3">
    <name type="scientific">Talaromyces rugulosus</name>
    <name type="common">Penicillium rugulosum</name>
    <dbReference type="NCBI Taxonomy" id="121627"/>
    <lineage>
        <taxon>Eukaryota</taxon>
        <taxon>Fungi</taxon>
        <taxon>Dikarya</taxon>
        <taxon>Ascomycota</taxon>
        <taxon>Pezizomycotina</taxon>
        <taxon>Eurotiomycetes</taxon>
        <taxon>Eurotiomycetidae</taxon>
        <taxon>Eurotiales</taxon>
        <taxon>Trichocomaceae</taxon>
        <taxon>Talaromyces</taxon>
        <taxon>Talaromyces sect. Islandici</taxon>
    </lineage>
</organism>
<dbReference type="RefSeq" id="XP_035347081.1">
    <property type="nucleotide sequence ID" value="XM_035491188.1"/>
</dbReference>
<evidence type="ECO:0000259" key="1">
    <source>
        <dbReference type="PROSITE" id="PS50181"/>
    </source>
</evidence>
<dbReference type="InterPro" id="IPR036047">
    <property type="entry name" value="F-box-like_dom_sf"/>
</dbReference>
<evidence type="ECO:0000313" key="3">
    <source>
        <dbReference type="Proteomes" id="UP000509510"/>
    </source>
</evidence>
<dbReference type="CDD" id="cd09917">
    <property type="entry name" value="F-box_SF"/>
    <property type="match status" value="1"/>
</dbReference>
<sequence>MTPTKALSALEKLPVEILEAIIVWLQFPDICSLRLVSRTIAAKSVQKTLKGYFASKTVDWTSATQVQELVQLTQPHRVGCLLQNLSIIGTAPSHITPSNKDILTEAFINLRLNSVYGGLKSIILSVQGRDDSGDIIPSKKVHEWKLVWQTASQTFKIACRALADSALHVERLDVFASITRCSLACNKIAPVLDYTNMSRALANLTSVSLSLSHHIGDDLGSDSESESFDSIGHSQRYTSDIRRFLELCSHLETLELHWYNLPRKSNQIEAQKEERHFFNEIVKLDRLSQIRHCRLYGTDTNEAALVSFCKQATQLCSLTLEYIHLTEGKYEYVFNCLANQLPNLDYLHLGDLYEQRVIYFDDPGTARFSYTSGSNGPEVITRTGVDCQHPIGYHQRRGRPKGSPGLLKWTRKNRLLYGPPDAVTSYHSRLSKRRRP</sequence>
<name>A0A7H8R421_TALRU</name>
<dbReference type="PROSITE" id="PS50181">
    <property type="entry name" value="FBOX"/>
    <property type="match status" value="1"/>
</dbReference>
<dbReference type="SUPFAM" id="SSF81383">
    <property type="entry name" value="F-box domain"/>
    <property type="match status" value="1"/>
</dbReference>
<dbReference type="KEGG" id="trg:TRUGW13939_08052"/>
<dbReference type="SUPFAM" id="SSF52047">
    <property type="entry name" value="RNI-like"/>
    <property type="match status" value="1"/>
</dbReference>
<dbReference type="InterPro" id="IPR032675">
    <property type="entry name" value="LRR_dom_sf"/>
</dbReference>
<dbReference type="Pfam" id="PF00646">
    <property type="entry name" value="F-box"/>
    <property type="match status" value="1"/>
</dbReference>
<proteinExistence type="predicted"/>
<dbReference type="GeneID" id="55995541"/>
<dbReference type="EMBL" id="CP055901">
    <property type="protein sequence ID" value="QKX60906.1"/>
    <property type="molecule type" value="Genomic_DNA"/>
</dbReference>
<dbReference type="InterPro" id="IPR001810">
    <property type="entry name" value="F-box_dom"/>
</dbReference>
<reference evidence="3" key="1">
    <citation type="submission" date="2020-06" db="EMBL/GenBank/DDBJ databases">
        <title>A chromosome-scale genome assembly of Talaromyces rugulosus W13939.</title>
        <authorList>
            <person name="Wang B."/>
            <person name="Guo L."/>
            <person name="Ye K."/>
            <person name="Wang L."/>
        </authorList>
    </citation>
    <scope>NUCLEOTIDE SEQUENCE [LARGE SCALE GENOMIC DNA]</scope>
    <source>
        <strain evidence="3">W13939</strain>
    </source>
</reference>
<feature type="domain" description="F-box" evidence="1">
    <location>
        <begin position="7"/>
        <end position="52"/>
    </location>
</feature>
<protein>
    <recommendedName>
        <fullName evidence="1">F-box domain-containing protein</fullName>
    </recommendedName>
</protein>
<gene>
    <name evidence="2" type="ORF">TRUGW13939_08052</name>
</gene>